<dbReference type="Gene3D" id="3.40.630.40">
    <property type="entry name" value="Zn-dependent exopeptidases"/>
    <property type="match status" value="1"/>
</dbReference>
<proteinExistence type="predicted"/>
<gene>
    <name evidence="3" type="ORF">AJ85_17335</name>
</gene>
<dbReference type="InterPro" id="IPR002508">
    <property type="entry name" value="MurNAc-LAA_cat"/>
</dbReference>
<dbReference type="Pfam" id="PF01520">
    <property type="entry name" value="Amidase_3"/>
    <property type="match status" value="1"/>
</dbReference>
<evidence type="ECO:0000256" key="1">
    <source>
        <dbReference type="ARBA" id="ARBA00022801"/>
    </source>
</evidence>
<dbReference type="GO" id="GO:0030288">
    <property type="term" value="C:outer membrane-bounded periplasmic space"/>
    <property type="evidence" value="ECO:0007669"/>
    <property type="project" value="TreeGrafter"/>
</dbReference>
<dbReference type="GO" id="GO:0009253">
    <property type="term" value="P:peptidoglycan catabolic process"/>
    <property type="evidence" value="ECO:0007669"/>
    <property type="project" value="InterPro"/>
</dbReference>
<dbReference type="OrthoDB" id="9806267at2"/>
<feature type="domain" description="MurNAc-LAA" evidence="2">
    <location>
        <begin position="29"/>
        <end position="151"/>
    </location>
</feature>
<dbReference type="EMBL" id="JALP01000223">
    <property type="protein sequence ID" value="THG89507.1"/>
    <property type="molecule type" value="Genomic_DNA"/>
</dbReference>
<dbReference type="AlphaFoldDB" id="A0A4S4JYL6"/>
<protein>
    <recommendedName>
        <fullName evidence="2">MurNAc-LAA domain-containing protein</fullName>
    </recommendedName>
</protein>
<comment type="caution">
    <text evidence="3">The sequence shown here is derived from an EMBL/GenBank/DDBJ whole genome shotgun (WGS) entry which is preliminary data.</text>
</comment>
<reference evidence="3 4" key="1">
    <citation type="submission" date="2014-01" db="EMBL/GenBank/DDBJ databases">
        <title>Draft genome sequencing of Bacillus alcalophilus CGMCC 1.3604.</title>
        <authorList>
            <person name="Yang J."/>
            <person name="Diao L."/>
            <person name="Yang S."/>
        </authorList>
    </citation>
    <scope>NUCLEOTIDE SEQUENCE [LARGE SCALE GENOMIC DNA]</scope>
    <source>
        <strain evidence="3 4">CGMCC 1.3604</strain>
    </source>
</reference>
<sequence length="157" mass="17591">MSHSGQQNVYIPTKTTSENHSIQQEIRQIVIDPGHGGRDPGGHRGNVEEKAIVLDVAKRVKDKLLYDGYEVIMTRERDTYISLENRVSVANDLNADLFLSIHANTANDSSINGVETHYIGDSASFARLLQTTTVNRVNMNDRGIFESPFYHFPTEDS</sequence>
<feature type="non-terminal residue" evidence="3">
    <location>
        <position position="157"/>
    </location>
</feature>
<dbReference type="CDD" id="cd02696">
    <property type="entry name" value="MurNAc-LAA"/>
    <property type="match status" value="1"/>
</dbReference>
<dbReference type="PANTHER" id="PTHR30404:SF0">
    <property type="entry name" value="N-ACETYLMURAMOYL-L-ALANINE AMIDASE AMIC"/>
    <property type="match status" value="1"/>
</dbReference>
<dbReference type="Proteomes" id="UP000297014">
    <property type="component" value="Unassembled WGS sequence"/>
</dbReference>
<dbReference type="SUPFAM" id="SSF53187">
    <property type="entry name" value="Zn-dependent exopeptidases"/>
    <property type="match status" value="1"/>
</dbReference>
<evidence type="ECO:0000313" key="4">
    <source>
        <dbReference type="Proteomes" id="UP000297014"/>
    </source>
</evidence>
<evidence type="ECO:0000259" key="2">
    <source>
        <dbReference type="Pfam" id="PF01520"/>
    </source>
</evidence>
<organism evidence="3 4">
    <name type="scientific">Alkalihalobacillus alcalophilus ATCC 27647 = CGMCC 1.3604</name>
    <dbReference type="NCBI Taxonomy" id="1218173"/>
    <lineage>
        <taxon>Bacteria</taxon>
        <taxon>Bacillati</taxon>
        <taxon>Bacillota</taxon>
        <taxon>Bacilli</taxon>
        <taxon>Bacillales</taxon>
        <taxon>Bacillaceae</taxon>
        <taxon>Alkalihalobacillus</taxon>
    </lineage>
</organism>
<evidence type="ECO:0000313" key="3">
    <source>
        <dbReference type="EMBL" id="THG89507.1"/>
    </source>
</evidence>
<dbReference type="InterPro" id="IPR050695">
    <property type="entry name" value="N-acetylmuramoyl_amidase_3"/>
</dbReference>
<accession>A0A4S4JYL6</accession>
<name>A0A4S4JYL6_ALKAL</name>
<keyword evidence="1" id="KW-0378">Hydrolase</keyword>
<dbReference type="GO" id="GO:0008745">
    <property type="term" value="F:N-acetylmuramoyl-L-alanine amidase activity"/>
    <property type="evidence" value="ECO:0007669"/>
    <property type="project" value="InterPro"/>
</dbReference>
<dbReference type="PANTHER" id="PTHR30404">
    <property type="entry name" value="N-ACETYLMURAMOYL-L-ALANINE AMIDASE"/>
    <property type="match status" value="1"/>
</dbReference>